<name>A0A438GYI4_VITVI</name>
<reference evidence="2 3" key="1">
    <citation type="journal article" date="2018" name="PLoS Genet.">
        <title>Population sequencing reveals clonal diversity and ancestral inbreeding in the grapevine cultivar Chardonnay.</title>
        <authorList>
            <person name="Roach M.J."/>
            <person name="Johnson D.L."/>
            <person name="Bohlmann J."/>
            <person name="van Vuuren H.J."/>
            <person name="Jones S.J."/>
            <person name="Pretorius I.S."/>
            <person name="Schmidt S.A."/>
            <person name="Borneman A.R."/>
        </authorList>
    </citation>
    <scope>NUCLEOTIDE SEQUENCE [LARGE SCALE GENOMIC DNA]</scope>
    <source>
        <strain evidence="3">cv. Chardonnay</strain>
        <tissue evidence="2">Leaf</tissue>
    </source>
</reference>
<evidence type="ECO:0000313" key="2">
    <source>
        <dbReference type="EMBL" id="RVW77243.1"/>
    </source>
</evidence>
<evidence type="ECO:0000256" key="1">
    <source>
        <dbReference type="SAM" id="MobiDB-lite"/>
    </source>
</evidence>
<protein>
    <submittedName>
        <fullName evidence="2">Uncharacterized protein</fullName>
    </submittedName>
</protein>
<dbReference type="EMBL" id="QGNW01000316">
    <property type="protein sequence ID" value="RVW77243.1"/>
    <property type="molecule type" value="Genomic_DNA"/>
</dbReference>
<comment type="caution">
    <text evidence="2">The sequence shown here is derived from an EMBL/GenBank/DDBJ whole genome shotgun (WGS) entry which is preliminary data.</text>
</comment>
<feature type="region of interest" description="Disordered" evidence="1">
    <location>
        <begin position="171"/>
        <end position="201"/>
    </location>
</feature>
<dbReference type="Proteomes" id="UP000288805">
    <property type="component" value="Unassembled WGS sequence"/>
</dbReference>
<dbReference type="AlphaFoldDB" id="A0A438GYI4"/>
<sequence length="243" mass="27369">MTLSSTSFQQAEIKVDRGTSKQLGMILKILGRGKTLKKKKFTKTFRTPLQKFRRCHPVLYSGSTLCSHAPSLPSHLTPPSLSHLTTSFEHGVETHFSIFIWHGPKGPLLPLHKVTLRGRELPLLGYLVICHLRRPPQRPRRFPLLRVERPLVPHLLLLSIEFSAMPSCKRARTSDLGESSKASQPEPPVATHARAPTDSKLPFDMLPGSIIRSPMLTALPIEGNSDSRLRPFHSEFYFDQEAF</sequence>
<evidence type="ECO:0000313" key="3">
    <source>
        <dbReference type="Proteomes" id="UP000288805"/>
    </source>
</evidence>
<organism evidence="2 3">
    <name type="scientific">Vitis vinifera</name>
    <name type="common">Grape</name>
    <dbReference type="NCBI Taxonomy" id="29760"/>
    <lineage>
        <taxon>Eukaryota</taxon>
        <taxon>Viridiplantae</taxon>
        <taxon>Streptophyta</taxon>
        <taxon>Embryophyta</taxon>
        <taxon>Tracheophyta</taxon>
        <taxon>Spermatophyta</taxon>
        <taxon>Magnoliopsida</taxon>
        <taxon>eudicotyledons</taxon>
        <taxon>Gunneridae</taxon>
        <taxon>Pentapetalae</taxon>
        <taxon>rosids</taxon>
        <taxon>Vitales</taxon>
        <taxon>Vitaceae</taxon>
        <taxon>Viteae</taxon>
        <taxon>Vitis</taxon>
    </lineage>
</organism>
<proteinExistence type="predicted"/>
<accession>A0A438GYI4</accession>
<gene>
    <name evidence="2" type="ORF">CK203_043298</name>
</gene>